<gene>
    <name evidence="3" type="ORF">COV74_03725</name>
</gene>
<evidence type="ECO:0000259" key="2">
    <source>
        <dbReference type="PROSITE" id="PS50164"/>
    </source>
</evidence>
<organism evidence="3 4">
    <name type="scientific">Candidatus Abzuiibacterium crystallinum</name>
    <dbReference type="NCBI Taxonomy" id="1974748"/>
    <lineage>
        <taxon>Bacteria</taxon>
        <taxon>Pseudomonadati</taxon>
        <taxon>Candidatus Omnitrophota</taxon>
        <taxon>Candidatus Abzuiibacterium</taxon>
    </lineage>
</organism>
<dbReference type="Proteomes" id="UP000230859">
    <property type="component" value="Unassembled WGS sequence"/>
</dbReference>
<dbReference type="CDD" id="cd10456">
    <property type="entry name" value="GIY-YIG_UPF0213"/>
    <property type="match status" value="1"/>
</dbReference>
<evidence type="ECO:0000313" key="3">
    <source>
        <dbReference type="EMBL" id="PIQ86687.1"/>
    </source>
</evidence>
<dbReference type="Gene3D" id="3.40.1440.10">
    <property type="entry name" value="GIY-YIG endonuclease"/>
    <property type="match status" value="1"/>
</dbReference>
<proteinExistence type="inferred from homology"/>
<dbReference type="AlphaFoldDB" id="A0A2H0LQN5"/>
<dbReference type="InterPro" id="IPR000305">
    <property type="entry name" value="GIY-YIG_endonuc"/>
</dbReference>
<evidence type="ECO:0000313" key="4">
    <source>
        <dbReference type="Proteomes" id="UP000230859"/>
    </source>
</evidence>
<dbReference type="EMBL" id="PCVY01000037">
    <property type="protein sequence ID" value="PIQ86687.1"/>
    <property type="molecule type" value="Genomic_DNA"/>
</dbReference>
<comment type="caution">
    <text evidence="3">The sequence shown here is derived from an EMBL/GenBank/DDBJ whole genome shotgun (WGS) entry which is preliminary data.</text>
</comment>
<protein>
    <recommendedName>
        <fullName evidence="2">GIY-YIG domain-containing protein</fullName>
    </recommendedName>
</protein>
<feature type="domain" description="GIY-YIG" evidence="2">
    <location>
        <begin position="26"/>
        <end position="101"/>
    </location>
</feature>
<dbReference type="Pfam" id="PF01541">
    <property type="entry name" value="GIY-YIG"/>
    <property type="match status" value="1"/>
</dbReference>
<accession>A0A2H0LQN5</accession>
<name>A0A2H0LQN5_9BACT</name>
<comment type="similarity">
    <text evidence="1">Belongs to the UPF0213 family.</text>
</comment>
<sequence>MEAKYRRMLKGMKIKDARSRRRKKQEPWYLYILECSDRSFYTGVAKSIEQRFKKHMSGKASRFTRTRLPVKLLYQEKCLNRTAALIRECAVKALPRKKKEALIEQGV</sequence>
<dbReference type="PANTHER" id="PTHR34477:SF1">
    <property type="entry name" value="UPF0213 PROTEIN YHBQ"/>
    <property type="match status" value="1"/>
</dbReference>
<dbReference type="PROSITE" id="PS50164">
    <property type="entry name" value="GIY_YIG"/>
    <property type="match status" value="1"/>
</dbReference>
<dbReference type="SUPFAM" id="SSF82771">
    <property type="entry name" value="GIY-YIG endonuclease"/>
    <property type="match status" value="1"/>
</dbReference>
<reference evidence="3 4" key="1">
    <citation type="submission" date="2017-09" db="EMBL/GenBank/DDBJ databases">
        <title>Depth-based differentiation of microbial function through sediment-hosted aquifers and enrichment of novel symbionts in the deep terrestrial subsurface.</title>
        <authorList>
            <person name="Probst A.J."/>
            <person name="Ladd B."/>
            <person name="Jarett J.K."/>
            <person name="Geller-Mcgrath D.E."/>
            <person name="Sieber C.M."/>
            <person name="Emerson J.B."/>
            <person name="Anantharaman K."/>
            <person name="Thomas B.C."/>
            <person name="Malmstrom R."/>
            <person name="Stieglmeier M."/>
            <person name="Klingl A."/>
            <person name="Woyke T."/>
            <person name="Ryan C.M."/>
            <person name="Banfield J.F."/>
        </authorList>
    </citation>
    <scope>NUCLEOTIDE SEQUENCE [LARGE SCALE GENOMIC DNA]</scope>
    <source>
        <strain evidence="3">CG11_big_fil_rev_8_21_14_0_20_45_26</strain>
    </source>
</reference>
<dbReference type="PANTHER" id="PTHR34477">
    <property type="entry name" value="UPF0213 PROTEIN YHBQ"/>
    <property type="match status" value="1"/>
</dbReference>
<dbReference type="InterPro" id="IPR035901">
    <property type="entry name" value="GIY-YIG_endonuc_sf"/>
</dbReference>
<dbReference type="InterPro" id="IPR050190">
    <property type="entry name" value="UPF0213_domain"/>
</dbReference>
<evidence type="ECO:0000256" key="1">
    <source>
        <dbReference type="ARBA" id="ARBA00007435"/>
    </source>
</evidence>